<sequence length="117" mass="12595">MSSPIPKNDDCLNPCENLRSGISPIATTNCENAITSNAADQFSTASTSTHQLTVPTRGGDNDETSSYDCTDPYRKVLALASRWTAELESVRSDLYMLQIQNAIALDTLTMAGAATEF</sequence>
<name>A0A8J9SXI3_PHATR</name>
<organism evidence="2">
    <name type="scientific">Phaeodactylum tricornutum</name>
    <name type="common">Diatom</name>
    <dbReference type="NCBI Taxonomy" id="2850"/>
    <lineage>
        <taxon>Eukaryota</taxon>
        <taxon>Sar</taxon>
        <taxon>Stramenopiles</taxon>
        <taxon>Ochrophyta</taxon>
        <taxon>Bacillariophyta</taxon>
        <taxon>Bacillariophyceae</taxon>
        <taxon>Bacillariophycidae</taxon>
        <taxon>Naviculales</taxon>
        <taxon>Phaeodactylaceae</taxon>
        <taxon>Phaeodactylum</taxon>
    </lineage>
</organism>
<evidence type="ECO:0000256" key="1">
    <source>
        <dbReference type="SAM" id="MobiDB-lite"/>
    </source>
</evidence>
<feature type="region of interest" description="Disordered" evidence="1">
    <location>
        <begin position="44"/>
        <end position="66"/>
    </location>
</feature>
<accession>A0A8J9SXI3</accession>
<gene>
    <name evidence="2" type="ORF">PTTT1_LOCUS8908</name>
</gene>
<dbReference type="AlphaFoldDB" id="A0A8J9SXI3"/>
<dbReference type="Proteomes" id="UP000836788">
    <property type="component" value="Chromosome 11"/>
</dbReference>
<dbReference type="EMBL" id="OU594952">
    <property type="protein sequence ID" value="CAG9279068.1"/>
    <property type="molecule type" value="Genomic_DNA"/>
</dbReference>
<protein>
    <submittedName>
        <fullName evidence="2">Uncharacterized protein</fullName>
    </submittedName>
</protein>
<feature type="compositionally biased region" description="Polar residues" evidence="1">
    <location>
        <begin position="44"/>
        <end position="54"/>
    </location>
</feature>
<proteinExistence type="predicted"/>
<reference evidence="2" key="1">
    <citation type="submission" date="2022-02" db="EMBL/GenBank/DDBJ databases">
        <authorList>
            <person name="Giguere J D."/>
        </authorList>
    </citation>
    <scope>NUCLEOTIDE SEQUENCE</scope>
    <source>
        <strain evidence="2">CCAP 1055/1</strain>
    </source>
</reference>
<evidence type="ECO:0000313" key="2">
    <source>
        <dbReference type="EMBL" id="CAG9279068.1"/>
    </source>
</evidence>